<feature type="region of interest" description="Disordered" evidence="1">
    <location>
        <begin position="635"/>
        <end position="674"/>
    </location>
</feature>
<evidence type="ECO:0000313" key="2">
    <source>
        <dbReference type="EMBL" id="CCA69202.1"/>
    </source>
</evidence>
<name>G4TD04_SERID</name>
<gene>
    <name evidence="2" type="ORF">PIIN_03102</name>
</gene>
<organism evidence="2 3">
    <name type="scientific">Serendipita indica (strain DSM 11827)</name>
    <name type="common">Root endophyte fungus</name>
    <name type="synonym">Piriformospora indica</name>
    <dbReference type="NCBI Taxonomy" id="1109443"/>
    <lineage>
        <taxon>Eukaryota</taxon>
        <taxon>Fungi</taxon>
        <taxon>Dikarya</taxon>
        <taxon>Basidiomycota</taxon>
        <taxon>Agaricomycotina</taxon>
        <taxon>Agaricomycetes</taxon>
        <taxon>Sebacinales</taxon>
        <taxon>Serendipitaceae</taxon>
        <taxon>Serendipita</taxon>
    </lineage>
</organism>
<evidence type="ECO:0000256" key="1">
    <source>
        <dbReference type="SAM" id="MobiDB-lite"/>
    </source>
</evidence>
<proteinExistence type="predicted"/>
<feature type="compositionally biased region" description="Low complexity" evidence="1">
    <location>
        <begin position="86"/>
        <end position="107"/>
    </location>
</feature>
<protein>
    <submittedName>
        <fullName evidence="2">Uncharacterized protein</fullName>
    </submittedName>
</protein>
<feature type="region of interest" description="Disordered" evidence="1">
    <location>
        <begin position="570"/>
        <end position="614"/>
    </location>
</feature>
<keyword evidence="3" id="KW-1185">Reference proteome</keyword>
<reference evidence="2 3" key="1">
    <citation type="journal article" date="2011" name="PLoS Pathog.">
        <title>Endophytic Life Strategies Decoded by Genome and Transcriptome Analyses of the Mutualistic Root Symbiont Piriformospora indica.</title>
        <authorList>
            <person name="Zuccaro A."/>
            <person name="Lahrmann U."/>
            <person name="Guldener U."/>
            <person name="Langen G."/>
            <person name="Pfiffi S."/>
            <person name="Biedenkopf D."/>
            <person name="Wong P."/>
            <person name="Samans B."/>
            <person name="Grimm C."/>
            <person name="Basiewicz M."/>
            <person name="Murat C."/>
            <person name="Martin F."/>
            <person name="Kogel K.H."/>
        </authorList>
    </citation>
    <scope>NUCLEOTIDE SEQUENCE [LARGE SCALE GENOMIC DNA]</scope>
    <source>
        <strain evidence="2 3">DSM 11827</strain>
    </source>
</reference>
<comment type="caution">
    <text evidence="2">The sequence shown here is derived from an EMBL/GenBank/DDBJ whole genome shotgun (WGS) entry which is preliminary data.</text>
</comment>
<dbReference type="Proteomes" id="UP000007148">
    <property type="component" value="Unassembled WGS sequence"/>
</dbReference>
<dbReference type="OrthoDB" id="3260886at2759"/>
<feature type="compositionally biased region" description="Low complexity" evidence="1">
    <location>
        <begin position="583"/>
        <end position="594"/>
    </location>
</feature>
<sequence>MMDDDAFSRLSYPAAMYSPAPTRSIPPTPHLPNETFQDYSPSPSSPPPPRRAIPPPPPDDEPVQAFGSPMIQEFGTPVDSPVVGNSTLPFSRPRTPSSPRTALRPSTIQFPKRFFPNRSLHASPANSPDIRPSPAVPPPLPPRPPVRSRRGKGVDSQPEGQGDERGAGVGVLGGIEIVPPTPPALSRPVDIPQDDVPTPSTPDNPENENAHKDSSLRTPASRVARLTGTGRNMANRLSKTFHDGTPPPAVVRLPYPDVVGRDTADRRRNRESGQMGISRRPVSNVYVRGAGVGDPRRLSVASGHVDDGGGSRRQSVVSAHFEPHPVHHHQYDDDERIEEGDEIEEMRYHHASTSTRNTARSANRPGAEHQETAMSDETYVTATSNSHSHNTWDTSSNSNSNSNSNSSSLTTQTGRRRRRGDVEGMMRVDPLTILERRRRRDYTIGSHHPLHGPPNTPAVRPVSVAAGSSHPRTPGGAVSVTEADEEEEIESIKFVDVVDRFRSMMRRFSDMPWIAEPCVATLIIPQSNSNANDGESTIVSHSNQAPGGVVYGFGPGGNGGAVGGVGGTINGIRPRGMNHRKSSSTSAASGAGADAEGERKKKELPAGWYRPRPSLDEILGEGPYARQNVDTEANAAEGDAASSTGGDTVVPPPIPARTKGIWYPQKPEPTAQTPGRERFADALVIRGLRRFST</sequence>
<feature type="compositionally biased region" description="Polar residues" evidence="1">
    <location>
        <begin position="229"/>
        <end position="238"/>
    </location>
</feature>
<accession>G4TD04</accession>
<feature type="compositionally biased region" description="Polar residues" evidence="1">
    <location>
        <begin position="372"/>
        <end position="382"/>
    </location>
</feature>
<dbReference type="InParanoid" id="G4TD04"/>
<dbReference type="HOGENOM" id="CLU_397470_0_0_1"/>
<feature type="compositionally biased region" description="Polar residues" evidence="1">
    <location>
        <begin position="351"/>
        <end position="361"/>
    </location>
</feature>
<dbReference type="EMBL" id="CAFZ01000049">
    <property type="protein sequence ID" value="CCA69202.1"/>
    <property type="molecule type" value="Genomic_DNA"/>
</dbReference>
<feature type="compositionally biased region" description="Pro residues" evidence="1">
    <location>
        <begin position="134"/>
        <end position="145"/>
    </location>
</feature>
<evidence type="ECO:0000313" key="3">
    <source>
        <dbReference type="Proteomes" id="UP000007148"/>
    </source>
</evidence>
<feature type="region of interest" description="Disordered" evidence="1">
    <location>
        <begin position="1"/>
        <end position="255"/>
    </location>
</feature>
<feature type="compositionally biased region" description="Pro residues" evidence="1">
    <location>
        <begin position="43"/>
        <end position="57"/>
    </location>
</feature>
<feature type="region of interest" description="Disordered" evidence="1">
    <location>
        <begin position="348"/>
        <end position="484"/>
    </location>
</feature>
<dbReference type="AlphaFoldDB" id="G4TD04"/>
<feature type="compositionally biased region" description="Low complexity" evidence="1">
    <location>
        <begin position="383"/>
        <end position="411"/>
    </location>
</feature>